<dbReference type="Proteomes" id="UP000177698">
    <property type="component" value="Unassembled WGS sequence"/>
</dbReference>
<evidence type="ECO:0000313" key="2">
    <source>
        <dbReference type="Proteomes" id="UP000177698"/>
    </source>
</evidence>
<protein>
    <submittedName>
        <fullName evidence="1">Uncharacterized protein</fullName>
    </submittedName>
</protein>
<accession>A0A1F7I8A2</accession>
<dbReference type="EMBL" id="MGAG01000039">
    <property type="protein sequence ID" value="OGK39596.1"/>
    <property type="molecule type" value="Genomic_DNA"/>
</dbReference>
<dbReference type="STRING" id="1802056.A2954_02285"/>
<evidence type="ECO:0000313" key="1">
    <source>
        <dbReference type="EMBL" id="OGK39596.1"/>
    </source>
</evidence>
<sequence length="159" mass="17432">MSEYLGSISAGVVNAPKNANVFIFGPQNLAGGKEHFRAVPFRCPKSLPTESIADSELRQIVEASRSAYALLAEYSGVFFDTVQPTDQLNQEFVMGVCRACPIFSILVAKLKGSDVLRDVLSTDILSGDAAETEKQMMQQKYRHQRFPASSPGEANYVHN</sequence>
<dbReference type="AlphaFoldDB" id="A0A1F7I8A2"/>
<comment type="caution">
    <text evidence="1">The sequence shown here is derived from an EMBL/GenBank/DDBJ whole genome shotgun (WGS) entry which is preliminary data.</text>
</comment>
<gene>
    <name evidence="1" type="ORF">A2954_02285</name>
</gene>
<reference evidence="1 2" key="1">
    <citation type="journal article" date="2016" name="Nat. Commun.">
        <title>Thousands of microbial genomes shed light on interconnected biogeochemical processes in an aquifer system.</title>
        <authorList>
            <person name="Anantharaman K."/>
            <person name="Brown C.T."/>
            <person name="Hug L.A."/>
            <person name="Sharon I."/>
            <person name="Castelle C.J."/>
            <person name="Probst A.J."/>
            <person name="Thomas B.C."/>
            <person name="Singh A."/>
            <person name="Wilkins M.J."/>
            <person name="Karaoz U."/>
            <person name="Brodie E.L."/>
            <person name="Williams K.H."/>
            <person name="Hubbard S.S."/>
            <person name="Banfield J.F."/>
        </authorList>
    </citation>
    <scope>NUCLEOTIDE SEQUENCE [LARGE SCALE GENOMIC DNA]</scope>
</reference>
<organism evidence="1 2">
    <name type="scientific">Candidatus Roizmanbacteria bacterium RIFCSPLOWO2_01_FULL_37_12</name>
    <dbReference type="NCBI Taxonomy" id="1802056"/>
    <lineage>
        <taxon>Bacteria</taxon>
        <taxon>Candidatus Roizmaniibacteriota</taxon>
    </lineage>
</organism>
<proteinExistence type="predicted"/>
<name>A0A1F7I8A2_9BACT</name>